<dbReference type="Proteomes" id="UP000199545">
    <property type="component" value="Unassembled WGS sequence"/>
</dbReference>
<keyword evidence="2" id="KW-1185">Reference proteome</keyword>
<dbReference type="GO" id="GO:0043937">
    <property type="term" value="P:regulation of sporulation"/>
    <property type="evidence" value="ECO:0007669"/>
    <property type="project" value="InterPro"/>
</dbReference>
<dbReference type="EMBL" id="FORR01000006">
    <property type="protein sequence ID" value="SFJ23630.1"/>
    <property type="molecule type" value="Genomic_DNA"/>
</dbReference>
<dbReference type="RefSeq" id="WP_175482361.1">
    <property type="nucleotide sequence ID" value="NZ_FORR01000006.1"/>
</dbReference>
<protein>
    <submittedName>
        <fullName evidence="1">Spo0E like sporulation regulatory protein</fullName>
    </submittedName>
</protein>
<dbReference type="GO" id="GO:0046983">
    <property type="term" value="F:protein dimerization activity"/>
    <property type="evidence" value="ECO:0007669"/>
    <property type="project" value="InterPro"/>
</dbReference>
<dbReference type="Pfam" id="PF09388">
    <property type="entry name" value="SpoOE-like"/>
    <property type="match status" value="1"/>
</dbReference>
<dbReference type="InterPro" id="IPR018540">
    <property type="entry name" value="Spo0E-like"/>
</dbReference>
<reference evidence="1 2" key="1">
    <citation type="submission" date="2016-10" db="EMBL/GenBank/DDBJ databases">
        <authorList>
            <person name="de Groot N.N."/>
        </authorList>
    </citation>
    <scope>NUCLEOTIDE SEQUENCE [LARGE SCALE GENOMIC DNA]</scope>
    <source>
        <strain evidence="1 2">DSM 44778</strain>
    </source>
</reference>
<name>A0A1I3PQM0_9BACL</name>
<proteinExistence type="predicted"/>
<gene>
    <name evidence="1" type="ORF">SAMN05421852_10669</name>
</gene>
<dbReference type="AlphaFoldDB" id="A0A1I3PQM0"/>
<sequence>MVGTLQMRRLEENLERLRAELVQSVNGEYSRLLDPHVLPLSQQLDQYIVEYYKLKDQLQIP</sequence>
<organism evidence="1 2">
    <name type="scientific">Thermoflavimicrobium dichotomicum</name>
    <dbReference type="NCBI Taxonomy" id="46223"/>
    <lineage>
        <taxon>Bacteria</taxon>
        <taxon>Bacillati</taxon>
        <taxon>Bacillota</taxon>
        <taxon>Bacilli</taxon>
        <taxon>Bacillales</taxon>
        <taxon>Thermoactinomycetaceae</taxon>
        <taxon>Thermoflavimicrobium</taxon>
    </lineage>
</organism>
<dbReference type="InterPro" id="IPR036638">
    <property type="entry name" value="HLH_DNA-bd_sf"/>
</dbReference>
<dbReference type="SUPFAM" id="SSF140500">
    <property type="entry name" value="BAS1536-like"/>
    <property type="match status" value="1"/>
</dbReference>
<evidence type="ECO:0000313" key="2">
    <source>
        <dbReference type="Proteomes" id="UP000199545"/>
    </source>
</evidence>
<dbReference type="InterPro" id="IPR037208">
    <property type="entry name" value="Spo0E-like_sf"/>
</dbReference>
<dbReference type="Gene3D" id="4.10.280.10">
    <property type="entry name" value="Helix-loop-helix DNA-binding domain"/>
    <property type="match status" value="1"/>
</dbReference>
<dbReference type="STRING" id="46223.SAMN05421852_10669"/>
<evidence type="ECO:0000313" key="1">
    <source>
        <dbReference type="EMBL" id="SFJ23630.1"/>
    </source>
</evidence>
<accession>A0A1I3PQM0</accession>